<evidence type="ECO:0000313" key="6">
    <source>
        <dbReference type="Proteomes" id="UP000234767"/>
    </source>
</evidence>
<dbReference type="SUPFAM" id="SSF51735">
    <property type="entry name" value="NAD(P)-binding Rossmann-fold domains"/>
    <property type="match status" value="1"/>
</dbReference>
<comment type="similarity">
    <text evidence="1 3">Belongs to the zinc-containing alcohol dehydrogenase family. Quinone oxidoreductase subfamily.</text>
</comment>
<organism evidence="5 6">
    <name type="scientific">Neisseria sicca</name>
    <dbReference type="NCBI Taxonomy" id="490"/>
    <lineage>
        <taxon>Bacteria</taxon>
        <taxon>Pseudomonadati</taxon>
        <taxon>Pseudomonadota</taxon>
        <taxon>Betaproteobacteria</taxon>
        <taxon>Neisseriales</taxon>
        <taxon>Neisseriaceae</taxon>
        <taxon>Neisseria</taxon>
    </lineage>
</organism>
<evidence type="ECO:0000256" key="1">
    <source>
        <dbReference type="ARBA" id="ARBA00010371"/>
    </source>
</evidence>
<feature type="domain" description="Enoyl reductase (ER)" evidence="4">
    <location>
        <begin position="11"/>
        <end position="334"/>
    </location>
</feature>
<dbReference type="Pfam" id="PF08240">
    <property type="entry name" value="ADH_N"/>
    <property type="match status" value="1"/>
</dbReference>
<dbReference type="AlphaFoldDB" id="A0A2I1XEE9"/>
<evidence type="ECO:0000313" key="5">
    <source>
        <dbReference type="EMBL" id="PLA41010.1"/>
    </source>
</evidence>
<dbReference type="RefSeq" id="WP_101809916.1">
    <property type="nucleotide sequence ID" value="NZ_PKJO01000002.1"/>
</dbReference>
<dbReference type="NCBIfam" id="TIGR02817">
    <property type="entry name" value="adh_fam_1"/>
    <property type="match status" value="1"/>
</dbReference>
<evidence type="ECO:0000256" key="2">
    <source>
        <dbReference type="ARBA" id="ARBA00022857"/>
    </source>
</evidence>
<keyword evidence="3" id="KW-0560">Oxidoreductase</keyword>
<dbReference type="Gene3D" id="3.90.180.10">
    <property type="entry name" value="Medium-chain alcohol dehydrogenases, catalytic domain"/>
    <property type="match status" value="1"/>
</dbReference>
<comment type="caution">
    <text evidence="5">The sequence shown here is derived from an EMBL/GenBank/DDBJ whole genome shotgun (WGS) entry which is preliminary data.</text>
</comment>
<dbReference type="GO" id="GO:0008270">
    <property type="term" value="F:zinc ion binding"/>
    <property type="evidence" value="ECO:0007669"/>
    <property type="project" value="InterPro"/>
</dbReference>
<dbReference type="PANTHER" id="PTHR44154:SF1">
    <property type="entry name" value="QUINONE OXIDOREDUCTASE"/>
    <property type="match status" value="1"/>
</dbReference>
<dbReference type="InterPro" id="IPR020843">
    <property type="entry name" value="ER"/>
</dbReference>
<proteinExistence type="inferred from homology"/>
<dbReference type="InterPro" id="IPR036291">
    <property type="entry name" value="NAD(P)-bd_dom_sf"/>
</dbReference>
<dbReference type="Pfam" id="PF00107">
    <property type="entry name" value="ADH_zinc_N"/>
    <property type="match status" value="1"/>
</dbReference>
<dbReference type="InterPro" id="IPR014182">
    <property type="entry name" value="ADH_Zn_typ-1"/>
</dbReference>
<gene>
    <name evidence="5" type="ORF">CYK00_03050</name>
</gene>
<accession>A0A2I1XEE9</accession>
<dbReference type="InterPro" id="IPR013149">
    <property type="entry name" value="ADH-like_C"/>
</dbReference>
<dbReference type="PANTHER" id="PTHR44154">
    <property type="entry name" value="QUINONE OXIDOREDUCTASE"/>
    <property type="match status" value="1"/>
</dbReference>
<name>A0A2I1XEE9_NEISI</name>
<dbReference type="GO" id="GO:0016491">
    <property type="term" value="F:oxidoreductase activity"/>
    <property type="evidence" value="ECO:0007669"/>
    <property type="project" value="UniProtKB-KW"/>
</dbReference>
<dbReference type="SUPFAM" id="SSF50129">
    <property type="entry name" value="GroES-like"/>
    <property type="match status" value="1"/>
</dbReference>
<dbReference type="SMART" id="SM00829">
    <property type="entry name" value="PKS_ER"/>
    <property type="match status" value="1"/>
</dbReference>
<protein>
    <recommendedName>
        <fullName evidence="3">Zinc-type alcohol dehydrogenase-like protein</fullName>
    </recommendedName>
</protein>
<keyword evidence="2" id="KW-0521">NADP</keyword>
<evidence type="ECO:0000256" key="3">
    <source>
        <dbReference type="RuleBase" id="RU364000"/>
    </source>
</evidence>
<dbReference type="InterPro" id="IPR011032">
    <property type="entry name" value="GroES-like_sf"/>
</dbReference>
<sequence>MKAIGFNRPLPVFNPEALLDIEMPEPELRPHDILVAVQAVSVNPVDVKVRAAHTPAAGQYRVLGYDAAGIVQAVGSEVRHFKVGDEVYYAGAINRQGSNAQLQAVDARIVAKKPRSLDFAQAAALPLTAITAWETLFDRLDVNKPVAGGANALLLIGGAGGVGSLAIQLLKKLTGIQVIATASRPESRAWVKELGADFVINHHENMAEQIAALNIGAPSFVFSTNHTDRHLPQIVELIAPQGRIALIDDPETLDVNPLKGKSLSLHWEFMFTRPLRETADIEQQGEILAETARLVDEGIIRPTATQVLHGINAANLRHAHEMLERGDMVGKLVVEGWDN</sequence>
<reference evidence="5 6" key="1">
    <citation type="submission" date="2017-12" db="EMBL/GenBank/DDBJ databases">
        <title>Phylogenetic diversity of female urinary microbiome.</title>
        <authorList>
            <person name="Thomas-White K."/>
            <person name="Wolfe A.J."/>
        </authorList>
    </citation>
    <scope>NUCLEOTIDE SEQUENCE [LARGE SCALE GENOMIC DNA]</scope>
    <source>
        <strain evidence="5 6">UMB0321</strain>
    </source>
</reference>
<dbReference type="InterPro" id="IPR013154">
    <property type="entry name" value="ADH-like_N"/>
</dbReference>
<dbReference type="CDD" id="cd08252">
    <property type="entry name" value="AL_MDR"/>
    <property type="match status" value="1"/>
</dbReference>
<dbReference type="Gene3D" id="3.40.50.720">
    <property type="entry name" value="NAD(P)-binding Rossmann-like Domain"/>
    <property type="match status" value="1"/>
</dbReference>
<dbReference type="Proteomes" id="UP000234767">
    <property type="component" value="Unassembled WGS sequence"/>
</dbReference>
<dbReference type="InterPro" id="IPR051603">
    <property type="entry name" value="Zinc-ADH_QOR/CCCR"/>
</dbReference>
<dbReference type="EMBL" id="PKJO01000002">
    <property type="protein sequence ID" value="PLA41010.1"/>
    <property type="molecule type" value="Genomic_DNA"/>
</dbReference>
<keyword evidence="3" id="KW-0862">Zinc</keyword>
<keyword evidence="3" id="KW-0479">Metal-binding</keyword>
<evidence type="ECO:0000259" key="4">
    <source>
        <dbReference type="SMART" id="SM00829"/>
    </source>
</evidence>